<dbReference type="InterPro" id="IPR029058">
    <property type="entry name" value="AB_hydrolase_fold"/>
</dbReference>
<comment type="similarity">
    <text evidence="1">Belongs to the thioesterase family.</text>
</comment>
<reference evidence="3 4" key="1">
    <citation type="submission" date="2022-11" db="EMBL/GenBank/DDBJ databases">
        <title>Minimal conservation of predation-associated metabolite biosynthetic gene clusters underscores biosynthetic potential of Myxococcota including descriptions for ten novel species: Archangium lansinium sp. nov., Myxococcus landrumus sp. nov., Nannocystis bai.</title>
        <authorList>
            <person name="Ahearne A."/>
            <person name="Stevens C."/>
            <person name="Dowd S."/>
        </authorList>
    </citation>
    <scope>NUCLEOTIDE SEQUENCE [LARGE SCALE GENOMIC DNA]</scope>
    <source>
        <strain evidence="3 4">NCWAL01</strain>
    </source>
</reference>
<dbReference type="SUPFAM" id="SSF53474">
    <property type="entry name" value="alpha/beta-Hydrolases"/>
    <property type="match status" value="1"/>
</dbReference>
<accession>A0ABT5D8F8</accession>
<organism evidence="3 4">
    <name type="scientific">Stigmatella ashevillensis</name>
    <dbReference type="NCBI Taxonomy" id="2995309"/>
    <lineage>
        <taxon>Bacteria</taxon>
        <taxon>Pseudomonadati</taxon>
        <taxon>Myxococcota</taxon>
        <taxon>Myxococcia</taxon>
        <taxon>Myxococcales</taxon>
        <taxon>Cystobacterineae</taxon>
        <taxon>Archangiaceae</taxon>
        <taxon>Stigmatella</taxon>
    </lineage>
</organism>
<gene>
    <name evidence="3" type="ORF">POL68_08750</name>
</gene>
<dbReference type="Proteomes" id="UP001221838">
    <property type="component" value="Unassembled WGS sequence"/>
</dbReference>
<evidence type="ECO:0000256" key="1">
    <source>
        <dbReference type="ARBA" id="ARBA00007169"/>
    </source>
</evidence>
<keyword evidence="4" id="KW-1185">Reference proteome</keyword>
<dbReference type="Gene3D" id="3.40.50.1820">
    <property type="entry name" value="alpha/beta hydrolase"/>
    <property type="match status" value="1"/>
</dbReference>
<evidence type="ECO:0000259" key="2">
    <source>
        <dbReference type="Pfam" id="PF00975"/>
    </source>
</evidence>
<evidence type="ECO:0000313" key="3">
    <source>
        <dbReference type="EMBL" id="MDC0708556.1"/>
    </source>
</evidence>
<dbReference type="RefSeq" id="WP_272136513.1">
    <property type="nucleotide sequence ID" value="NZ_JAQNDM010000002.1"/>
</dbReference>
<dbReference type="InterPro" id="IPR001031">
    <property type="entry name" value="Thioesterase"/>
</dbReference>
<dbReference type="PANTHER" id="PTHR11487:SF0">
    <property type="entry name" value="S-ACYL FATTY ACID SYNTHASE THIOESTERASE, MEDIUM CHAIN"/>
    <property type="match status" value="1"/>
</dbReference>
<protein>
    <submittedName>
        <fullName evidence="3">Alpha/beta fold hydrolase</fullName>
    </submittedName>
</protein>
<dbReference type="Pfam" id="PF00975">
    <property type="entry name" value="Thioesterase"/>
    <property type="match status" value="1"/>
</dbReference>
<dbReference type="InterPro" id="IPR012223">
    <property type="entry name" value="TEII"/>
</dbReference>
<sequence length="259" mass="28344">MSDASSAASRWLVHPRPDATAMVRLFCFSYAGAGTTVYHGWANAMPPGVEVVLVRLPGRETRIKEPPLTSMTAIVEALVPVLKSELDCPFAFFGHSMGGLVAFEVARELRRQGGGQPLELLISGRHAPHIQHLDTPIHALPQPAFVDELIKRYNGIQRSILEVPELLKVYLPCLRGDFAVLETYAYVAEPPLDCPIATFGGHDDSRALPEELDAWKAHTSAGFSRQMFPGGHFYLNDKGGSREGLLSSLSQHLVQLLVP</sequence>
<comment type="caution">
    <text evidence="3">The sequence shown here is derived from an EMBL/GenBank/DDBJ whole genome shotgun (WGS) entry which is preliminary data.</text>
</comment>
<dbReference type="GO" id="GO:0016787">
    <property type="term" value="F:hydrolase activity"/>
    <property type="evidence" value="ECO:0007669"/>
    <property type="project" value="UniProtKB-KW"/>
</dbReference>
<proteinExistence type="inferred from homology"/>
<keyword evidence="3" id="KW-0378">Hydrolase</keyword>
<feature type="domain" description="Thioesterase" evidence="2">
    <location>
        <begin position="24"/>
        <end position="248"/>
    </location>
</feature>
<dbReference type="EMBL" id="JAQNDM010000002">
    <property type="protein sequence ID" value="MDC0708556.1"/>
    <property type="molecule type" value="Genomic_DNA"/>
</dbReference>
<evidence type="ECO:0000313" key="4">
    <source>
        <dbReference type="Proteomes" id="UP001221838"/>
    </source>
</evidence>
<dbReference type="PANTHER" id="PTHR11487">
    <property type="entry name" value="THIOESTERASE"/>
    <property type="match status" value="1"/>
</dbReference>
<name>A0ABT5D8F8_9BACT</name>